<name>A0A4R7RXR3_9BACT</name>
<dbReference type="InterPro" id="IPR023393">
    <property type="entry name" value="START-like_dom_sf"/>
</dbReference>
<protein>
    <submittedName>
        <fullName evidence="3">Uncharacterized protein YndB with AHSA1/START domain</fullName>
    </submittedName>
</protein>
<proteinExistence type="inferred from homology"/>
<comment type="caution">
    <text evidence="3">The sequence shown here is derived from an EMBL/GenBank/DDBJ whole genome shotgun (WGS) entry which is preliminary data.</text>
</comment>
<dbReference type="EMBL" id="SOCA01000004">
    <property type="protein sequence ID" value="TDU70650.1"/>
    <property type="molecule type" value="Genomic_DNA"/>
</dbReference>
<dbReference type="RefSeq" id="WP_166647231.1">
    <property type="nucleotide sequence ID" value="NZ_SOCA01000004.1"/>
</dbReference>
<dbReference type="PANTHER" id="PTHR36929:SF5">
    <property type="entry name" value="BLR6751 PROTEIN"/>
    <property type="match status" value="1"/>
</dbReference>
<dbReference type="SUPFAM" id="SSF55961">
    <property type="entry name" value="Bet v1-like"/>
    <property type="match status" value="2"/>
</dbReference>
<feature type="domain" description="Activator of Hsp90 ATPase homologue 1/2-like C-terminal" evidence="2">
    <location>
        <begin position="164"/>
        <end position="312"/>
    </location>
</feature>
<dbReference type="Gene3D" id="3.30.530.20">
    <property type="match status" value="2"/>
</dbReference>
<evidence type="ECO:0000256" key="1">
    <source>
        <dbReference type="ARBA" id="ARBA00006817"/>
    </source>
</evidence>
<dbReference type="InterPro" id="IPR013538">
    <property type="entry name" value="ASHA1/2-like_C"/>
</dbReference>
<dbReference type="CDD" id="cd08894">
    <property type="entry name" value="SRPBCC_CalC_Aha1-like_1"/>
    <property type="match status" value="1"/>
</dbReference>
<organism evidence="3 4">
    <name type="scientific">Prosthecobacter fusiformis</name>
    <dbReference type="NCBI Taxonomy" id="48464"/>
    <lineage>
        <taxon>Bacteria</taxon>
        <taxon>Pseudomonadati</taxon>
        <taxon>Verrucomicrobiota</taxon>
        <taxon>Verrucomicrobiia</taxon>
        <taxon>Verrucomicrobiales</taxon>
        <taxon>Verrucomicrobiaceae</taxon>
        <taxon>Prosthecobacter</taxon>
    </lineage>
</organism>
<keyword evidence="4" id="KW-1185">Reference proteome</keyword>
<evidence type="ECO:0000313" key="3">
    <source>
        <dbReference type="EMBL" id="TDU70650.1"/>
    </source>
</evidence>
<dbReference type="Pfam" id="PF08327">
    <property type="entry name" value="AHSA1"/>
    <property type="match status" value="2"/>
</dbReference>
<dbReference type="PANTHER" id="PTHR36929">
    <property type="entry name" value="ATTACHMENT SUBUNIT, PUTATIVE-RELATED"/>
    <property type="match status" value="1"/>
</dbReference>
<dbReference type="Proteomes" id="UP000295662">
    <property type="component" value="Unassembled WGS sequence"/>
</dbReference>
<accession>A0A4R7RXR3</accession>
<dbReference type="AlphaFoldDB" id="A0A4R7RXR3"/>
<reference evidence="3 4" key="1">
    <citation type="submission" date="2019-03" db="EMBL/GenBank/DDBJ databases">
        <title>Genomic Encyclopedia of Archaeal and Bacterial Type Strains, Phase II (KMG-II): from individual species to whole genera.</title>
        <authorList>
            <person name="Goeker M."/>
        </authorList>
    </citation>
    <scope>NUCLEOTIDE SEQUENCE [LARGE SCALE GENOMIC DNA]</scope>
    <source>
        <strain evidence="3 4">ATCC 25309</strain>
    </source>
</reference>
<comment type="similarity">
    <text evidence="1">Belongs to the AHA1 family.</text>
</comment>
<feature type="domain" description="Activator of Hsp90 ATPase homologue 1/2-like C-terminal" evidence="2">
    <location>
        <begin position="23"/>
        <end position="147"/>
    </location>
</feature>
<gene>
    <name evidence="3" type="ORF">EI77_02698</name>
</gene>
<evidence type="ECO:0000259" key="2">
    <source>
        <dbReference type="Pfam" id="PF08327"/>
    </source>
</evidence>
<sequence length="318" mass="35981">MNASSSSAPAGAIVSTRHFNVGRDRLFEAFSDPAQLIQWWGPKGFTNTFHKFDLRPGGDWLFTMHGPDGKDYDTVKKFTEVIPCQRIVFQHLESVHRFDMTLIFEAEPNGSRFTWHMLFESPAEAEKLRSFITAANEENFDRLEAHLSSHVSADEWSMTRSFEASPADLFQAWTDAATFSQWWGPHAFTNAVCITDPRPGGEYRVTMRSPDGTDYPLHGRYLEIQSPDLWVMTMDCTDHPPAWHDVVKPERTPEETNPAGVMRLSVSLIEGDGHTRMDLRIRFVSPAIRDAFVRMGIQDGWGESLDSLAALLAAKESK</sequence>
<evidence type="ECO:0000313" key="4">
    <source>
        <dbReference type="Proteomes" id="UP000295662"/>
    </source>
</evidence>